<dbReference type="HOGENOM" id="CLU_020802_1_0_1"/>
<evidence type="ECO:0000256" key="7">
    <source>
        <dbReference type="ARBA" id="ARBA00022989"/>
    </source>
</evidence>
<keyword evidence="7 9" id="KW-1133">Transmembrane helix</keyword>
<evidence type="ECO:0000256" key="3">
    <source>
        <dbReference type="ARBA" id="ARBA00004687"/>
    </source>
</evidence>
<accession>W9Y471</accession>
<feature type="transmembrane region" description="Helical" evidence="9">
    <location>
        <begin position="422"/>
        <end position="443"/>
    </location>
</feature>
<evidence type="ECO:0000256" key="5">
    <source>
        <dbReference type="ARBA" id="ARBA00022502"/>
    </source>
</evidence>
<dbReference type="STRING" id="1182542.W9Y471"/>
<evidence type="ECO:0000256" key="6">
    <source>
        <dbReference type="ARBA" id="ARBA00022692"/>
    </source>
</evidence>
<keyword evidence="9" id="KW-0012">Acyltransferase</keyword>
<feature type="transmembrane region" description="Helical" evidence="9">
    <location>
        <begin position="531"/>
        <end position="551"/>
    </location>
</feature>
<feature type="transmembrane region" description="Helical" evidence="9">
    <location>
        <begin position="160"/>
        <end position="177"/>
    </location>
</feature>
<keyword evidence="9" id="KW-0256">Endoplasmic reticulum</keyword>
<sequence>MAVALDLTASYKARKEAFVSNLSGSSLTEINLVTLVAGSAVLLWSALQKKESFFTPYTPVAALADFLLNVCAILFAITLYSAAPLALNIFLAIPAVLVLCLNTSSSSPLSSSSSSTGSAAKSKAKAKSKSKSSPAKADSPAQHGDVDGPRLPLRPFLTHYRGSMLVVTCLAILAVDFPLFPRRFAKVETWGTSLMDLGVGSFVFSAGVVSARALVKVKPTANPEQGRPGSTSTSTDNTTTATTTTPNFSSRFGQAVRHSIPLLVLGFVRLWSVKGLDYAEHVTEYGVHWNFFFTLALLPPFVEMSDMITRRVFKQYRHDALAVALAVIYELVLDKTDLLRYIVAAPRGPDLLSMNREGVFSFTGYLAIFLAGRATGMRVVRFRSPTREASPGSGSSSGVSDTLNANPVQTTRRERGLVLRDLLIQSIIYAALYWLSTSFYGLGLSVSRRLANLPYVLWVAGFNNAQILLFGLIEAAGPAFSYEPEDAGLVRAATSRILRAFNTNGLVVFLLANLLTGLVNLTVNTLDMTNLLAIAVLLAYAAAVTAVALVLDATGVKIRI</sequence>
<feature type="compositionally biased region" description="Low complexity" evidence="10">
    <location>
        <begin position="230"/>
        <end position="245"/>
    </location>
</feature>
<feature type="transmembrane region" description="Helical" evidence="9">
    <location>
        <begin position="30"/>
        <end position="47"/>
    </location>
</feature>
<dbReference type="InterPro" id="IPR009447">
    <property type="entry name" value="PIGW/GWT1"/>
</dbReference>
<feature type="compositionally biased region" description="Low complexity" evidence="10">
    <location>
        <begin position="131"/>
        <end position="141"/>
    </location>
</feature>
<protein>
    <recommendedName>
        <fullName evidence="9">GPI-anchored wall transfer protein</fullName>
        <ecNumber evidence="9">2.3.-.-</ecNumber>
    </recommendedName>
</protein>
<comment type="function">
    <text evidence="9">A acetyltransferase, which acetylates the inositol ring of phosphatidylinositol during biosynthesis of GPI-anchor.</text>
</comment>
<keyword evidence="9" id="KW-0808">Transferase</keyword>
<keyword evidence="6 9" id="KW-0812">Transmembrane</keyword>
<dbReference type="GO" id="GO:0072659">
    <property type="term" value="P:protein localization to plasma membrane"/>
    <property type="evidence" value="ECO:0007669"/>
    <property type="project" value="TreeGrafter"/>
</dbReference>
<dbReference type="GO" id="GO:0032216">
    <property type="term" value="F:glucosaminyl-phosphatidylinositol O-acyltransferase activity"/>
    <property type="evidence" value="ECO:0007669"/>
    <property type="project" value="TreeGrafter"/>
</dbReference>
<proteinExistence type="inferred from homology"/>
<feature type="transmembrane region" description="Helical" evidence="9">
    <location>
        <begin position="316"/>
        <end position="333"/>
    </location>
</feature>
<dbReference type="GeneID" id="19168387"/>
<dbReference type="UniPathway" id="UPA00196"/>
<evidence type="ECO:0000256" key="4">
    <source>
        <dbReference type="ARBA" id="ARBA00007559"/>
    </source>
</evidence>
<comment type="caution">
    <text evidence="11">The sequence shown here is derived from an EMBL/GenBank/DDBJ whole genome shotgun (WGS) entry which is preliminary data.</text>
</comment>
<organism evidence="11 12">
    <name type="scientific">Capronia epimyces CBS 606.96</name>
    <dbReference type="NCBI Taxonomy" id="1182542"/>
    <lineage>
        <taxon>Eukaryota</taxon>
        <taxon>Fungi</taxon>
        <taxon>Dikarya</taxon>
        <taxon>Ascomycota</taxon>
        <taxon>Pezizomycotina</taxon>
        <taxon>Eurotiomycetes</taxon>
        <taxon>Chaetothyriomycetidae</taxon>
        <taxon>Chaetothyriales</taxon>
        <taxon>Herpotrichiellaceae</taxon>
        <taxon>Capronia</taxon>
    </lineage>
</organism>
<keyword evidence="8 9" id="KW-0472">Membrane</keyword>
<dbReference type="PIRSF" id="PIRSF017321">
    <property type="entry name" value="GWT1"/>
    <property type="match status" value="1"/>
</dbReference>
<comment type="pathway">
    <text evidence="3 9">Glycolipid biosynthesis; glycosylphosphatidylinositol-anchor biosynthesis.</text>
</comment>
<dbReference type="AlphaFoldDB" id="W9Y471"/>
<evidence type="ECO:0000313" key="11">
    <source>
        <dbReference type="EMBL" id="EXJ87308.1"/>
    </source>
</evidence>
<evidence type="ECO:0000256" key="9">
    <source>
        <dbReference type="RuleBase" id="RU280819"/>
    </source>
</evidence>
<evidence type="ECO:0000256" key="2">
    <source>
        <dbReference type="ARBA" id="ARBA00004477"/>
    </source>
</evidence>
<feature type="region of interest" description="Disordered" evidence="10">
    <location>
        <begin position="219"/>
        <end position="245"/>
    </location>
</feature>
<feature type="compositionally biased region" description="Low complexity" evidence="10">
    <location>
        <begin position="390"/>
        <end position="400"/>
    </location>
</feature>
<comment type="subcellular location">
    <subcellularLocation>
        <location evidence="2 9">Endoplasmic reticulum membrane</location>
        <topology evidence="2 9">Multi-pass membrane protein</topology>
    </subcellularLocation>
</comment>
<feature type="transmembrane region" description="Helical" evidence="9">
    <location>
        <begin position="455"/>
        <end position="476"/>
    </location>
</feature>
<dbReference type="GO" id="GO:0005789">
    <property type="term" value="C:endoplasmic reticulum membrane"/>
    <property type="evidence" value="ECO:0007669"/>
    <property type="project" value="UniProtKB-SubCell"/>
</dbReference>
<feature type="region of interest" description="Disordered" evidence="10">
    <location>
        <begin position="385"/>
        <end position="405"/>
    </location>
</feature>
<dbReference type="Pfam" id="PF06423">
    <property type="entry name" value="GWT1"/>
    <property type="match status" value="1"/>
</dbReference>
<evidence type="ECO:0000313" key="12">
    <source>
        <dbReference type="Proteomes" id="UP000019478"/>
    </source>
</evidence>
<comment type="function">
    <text evidence="1">Probable acetyltransferase, which acetylates the inositol ring of phosphatidylinositol during biosynthesis of GPI-anchor.</text>
</comment>
<feature type="transmembrane region" description="Helical" evidence="9">
    <location>
        <begin position="59"/>
        <end position="79"/>
    </location>
</feature>
<dbReference type="EMBL" id="AMGY01000003">
    <property type="protein sequence ID" value="EXJ87308.1"/>
    <property type="molecule type" value="Genomic_DNA"/>
</dbReference>
<dbReference type="PANTHER" id="PTHR20661:SF0">
    <property type="entry name" value="PHOSPHATIDYLINOSITOL-GLYCAN BIOSYNTHESIS CLASS W PROTEIN"/>
    <property type="match status" value="1"/>
</dbReference>
<feature type="transmembrane region" description="Helical" evidence="9">
    <location>
        <begin position="85"/>
        <end position="104"/>
    </location>
</feature>
<dbReference type="EC" id="2.3.-.-" evidence="9"/>
<feature type="compositionally biased region" description="Low complexity" evidence="10">
    <location>
        <begin position="107"/>
        <end position="121"/>
    </location>
</feature>
<feature type="transmembrane region" description="Helical" evidence="9">
    <location>
        <begin position="359"/>
        <end position="380"/>
    </location>
</feature>
<evidence type="ECO:0000256" key="1">
    <source>
        <dbReference type="ARBA" id="ARBA00002531"/>
    </source>
</evidence>
<feature type="transmembrane region" description="Helical" evidence="9">
    <location>
        <begin position="497"/>
        <end position="519"/>
    </location>
</feature>
<dbReference type="PANTHER" id="PTHR20661">
    <property type="entry name" value="PHOSPHATIDYLINOSITOL-GLYCAN BIOSYNTHESIS CLASS W PROTEIN"/>
    <property type="match status" value="1"/>
</dbReference>
<feature type="region of interest" description="Disordered" evidence="10">
    <location>
        <begin position="107"/>
        <end position="148"/>
    </location>
</feature>
<dbReference type="Proteomes" id="UP000019478">
    <property type="component" value="Unassembled WGS sequence"/>
</dbReference>
<comment type="similarity">
    <text evidence="4 9">Belongs to the PIGW family.</text>
</comment>
<keyword evidence="5 9" id="KW-0337">GPI-anchor biosynthesis</keyword>
<dbReference type="eggNOG" id="KOG0411">
    <property type="taxonomic scope" value="Eukaryota"/>
</dbReference>
<name>W9Y471_9EURO</name>
<evidence type="ECO:0000256" key="10">
    <source>
        <dbReference type="SAM" id="MobiDB-lite"/>
    </source>
</evidence>
<dbReference type="OrthoDB" id="15270at2759"/>
<reference evidence="11 12" key="1">
    <citation type="submission" date="2013-03" db="EMBL/GenBank/DDBJ databases">
        <title>The Genome Sequence of Capronia epimyces CBS 606.96.</title>
        <authorList>
            <consortium name="The Broad Institute Genomics Platform"/>
            <person name="Cuomo C."/>
            <person name="de Hoog S."/>
            <person name="Gorbushina A."/>
            <person name="Walker B."/>
            <person name="Young S.K."/>
            <person name="Zeng Q."/>
            <person name="Gargeya S."/>
            <person name="Fitzgerald M."/>
            <person name="Haas B."/>
            <person name="Abouelleil A."/>
            <person name="Allen A.W."/>
            <person name="Alvarado L."/>
            <person name="Arachchi H.M."/>
            <person name="Berlin A.M."/>
            <person name="Chapman S.B."/>
            <person name="Gainer-Dewar J."/>
            <person name="Goldberg J."/>
            <person name="Griggs A."/>
            <person name="Gujja S."/>
            <person name="Hansen M."/>
            <person name="Howarth C."/>
            <person name="Imamovic A."/>
            <person name="Ireland A."/>
            <person name="Larimer J."/>
            <person name="McCowan C."/>
            <person name="Murphy C."/>
            <person name="Pearson M."/>
            <person name="Poon T.W."/>
            <person name="Priest M."/>
            <person name="Roberts A."/>
            <person name="Saif S."/>
            <person name="Shea T."/>
            <person name="Sisk P."/>
            <person name="Sykes S."/>
            <person name="Wortman J."/>
            <person name="Nusbaum C."/>
            <person name="Birren B."/>
        </authorList>
    </citation>
    <scope>NUCLEOTIDE SEQUENCE [LARGE SCALE GENOMIC DNA]</scope>
    <source>
        <strain evidence="11 12">CBS 606.96</strain>
    </source>
</reference>
<dbReference type="RefSeq" id="XP_007732587.1">
    <property type="nucleotide sequence ID" value="XM_007734397.1"/>
</dbReference>
<dbReference type="GO" id="GO:0006506">
    <property type="term" value="P:GPI anchor biosynthetic process"/>
    <property type="evidence" value="ECO:0007669"/>
    <property type="project" value="UniProtKB-UniPathway"/>
</dbReference>
<evidence type="ECO:0000256" key="8">
    <source>
        <dbReference type="ARBA" id="ARBA00023136"/>
    </source>
</evidence>
<gene>
    <name evidence="11" type="ORF">A1O3_04267</name>
</gene>
<keyword evidence="12" id="KW-1185">Reference proteome</keyword>